<dbReference type="SUPFAM" id="SSF52058">
    <property type="entry name" value="L domain-like"/>
    <property type="match status" value="1"/>
</dbReference>
<comment type="caution">
    <text evidence="13">The sequence shown here is derived from an EMBL/GenBank/DDBJ whole genome shotgun (WGS) entry which is preliminary data.</text>
</comment>
<comment type="subcellular location">
    <subcellularLocation>
        <location evidence="1">Cell membrane</location>
        <topology evidence="1">Multi-pass membrane protein</topology>
    </subcellularLocation>
</comment>
<organism evidence="13 14">
    <name type="scientific">Tegillarca granosa</name>
    <name type="common">Malaysian cockle</name>
    <name type="synonym">Anadara granosa</name>
    <dbReference type="NCBI Taxonomy" id="220873"/>
    <lineage>
        <taxon>Eukaryota</taxon>
        <taxon>Metazoa</taxon>
        <taxon>Spiralia</taxon>
        <taxon>Lophotrochozoa</taxon>
        <taxon>Mollusca</taxon>
        <taxon>Bivalvia</taxon>
        <taxon>Autobranchia</taxon>
        <taxon>Pteriomorphia</taxon>
        <taxon>Arcoida</taxon>
        <taxon>Arcoidea</taxon>
        <taxon>Arcidae</taxon>
        <taxon>Tegillarca</taxon>
    </lineage>
</organism>
<dbReference type="EMBL" id="JARBDR010000921">
    <property type="protein sequence ID" value="KAJ8298829.1"/>
    <property type="molecule type" value="Genomic_DNA"/>
</dbReference>
<dbReference type="Pfam" id="PF00001">
    <property type="entry name" value="7tm_1"/>
    <property type="match status" value="1"/>
</dbReference>
<evidence type="ECO:0000256" key="10">
    <source>
        <dbReference type="ARBA" id="ARBA00023224"/>
    </source>
</evidence>
<name>A0ABQ9E3S9_TEGGR</name>
<dbReference type="PANTHER" id="PTHR24372">
    <property type="entry name" value="GLYCOPROTEIN HORMONE RECEPTOR"/>
    <property type="match status" value="1"/>
</dbReference>
<dbReference type="Gene3D" id="1.20.1070.10">
    <property type="entry name" value="Rhodopsin 7-helix transmembrane proteins"/>
    <property type="match status" value="1"/>
</dbReference>
<evidence type="ECO:0000256" key="8">
    <source>
        <dbReference type="ARBA" id="ARBA00023136"/>
    </source>
</evidence>
<dbReference type="InterPro" id="IPR032675">
    <property type="entry name" value="LRR_dom_sf"/>
</dbReference>
<reference evidence="13 14" key="1">
    <citation type="submission" date="2022-12" db="EMBL/GenBank/DDBJ databases">
        <title>Chromosome-level genome of Tegillarca granosa.</title>
        <authorList>
            <person name="Kim J."/>
        </authorList>
    </citation>
    <scope>NUCLEOTIDE SEQUENCE [LARGE SCALE GENOMIC DNA]</scope>
    <source>
        <strain evidence="13">Teg-2019</strain>
        <tissue evidence="13">Adductor muscle</tissue>
    </source>
</reference>
<dbReference type="InterPro" id="IPR001611">
    <property type="entry name" value="Leu-rich_rpt"/>
</dbReference>
<evidence type="ECO:0000313" key="13">
    <source>
        <dbReference type="EMBL" id="KAJ8298829.1"/>
    </source>
</evidence>
<evidence type="ECO:0000256" key="5">
    <source>
        <dbReference type="ARBA" id="ARBA00022737"/>
    </source>
</evidence>
<feature type="domain" description="G-protein coupled receptors family 1 profile" evidence="12">
    <location>
        <begin position="187"/>
        <end position="445"/>
    </location>
</feature>
<evidence type="ECO:0000256" key="11">
    <source>
        <dbReference type="SAM" id="Phobius"/>
    </source>
</evidence>
<feature type="transmembrane region" description="Helical" evidence="11">
    <location>
        <begin position="340"/>
        <end position="367"/>
    </location>
</feature>
<keyword evidence="2" id="KW-1003">Cell membrane</keyword>
<evidence type="ECO:0000256" key="9">
    <source>
        <dbReference type="ARBA" id="ARBA00023170"/>
    </source>
</evidence>
<dbReference type="Gene3D" id="3.80.10.10">
    <property type="entry name" value="Ribonuclease Inhibitor"/>
    <property type="match status" value="1"/>
</dbReference>
<evidence type="ECO:0000256" key="6">
    <source>
        <dbReference type="ARBA" id="ARBA00022989"/>
    </source>
</evidence>
<dbReference type="InterPro" id="IPR000276">
    <property type="entry name" value="GPCR_Rhodpsn"/>
</dbReference>
<dbReference type="InterPro" id="IPR017452">
    <property type="entry name" value="GPCR_Rhodpsn_7TM"/>
</dbReference>
<keyword evidence="4 11" id="KW-0812">Transmembrane</keyword>
<feature type="transmembrane region" description="Helical" evidence="11">
    <location>
        <begin position="175"/>
        <end position="194"/>
    </location>
</feature>
<dbReference type="PRINTS" id="PR00237">
    <property type="entry name" value="GPCRRHODOPSN"/>
</dbReference>
<evidence type="ECO:0000259" key="12">
    <source>
        <dbReference type="PROSITE" id="PS50262"/>
    </source>
</evidence>
<feature type="transmembrane region" description="Helical" evidence="11">
    <location>
        <begin position="387"/>
        <end position="405"/>
    </location>
</feature>
<keyword evidence="9" id="KW-0675">Receptor</keyword>
<dbReference type="InterPro" id="IPR002131">
    <property type="entry name" value="Gphrmn_rcpt_fam"/>
</dbReference>
<evidence type="ECO:0000256" key="1">
    <source>
        <dbReference type="ARBA" id="ARBA00004651"/>
    </source>
</evidence>
<evidence type="ECO:0000256" key="2">
    <source>
        <dbReference type="ARBA" id="ARBA00022475"/>
    </source>
</evidence>
<evidence type="ECO:0000313" key="14">
    <source>
        <dbReference type="Proteomes" id="UP001217089"/>
    </source>
</evidence>
<sequence length="486" mass="55831">MSKNTFLNFRDLQILELSDIMQQVLKNKIFKNLSELKILGIRLHSLIQIEAGAFIGIQRCQNLTISGSQIKDLDSKLFYNLTKVVNLDLSHNKINVLENDLFSSMTSLQVLDTRGNDIYILGRIFENNINLKLIYGDTFALCCVKPRQMSDDRCITPKFDLSNCENLIENNILRVSLWVIGIVAVFGNMSVLIYRIKDKRGLYQDTFSVLVGNLTVADTLISVYLISIGIIDVEFRGEYIWREYKWRNSKLCSVLGIISVLSSEVSVLTISFITIARYLAVKFPFKEHRITRKDAVSGSVIIWMISFFIALIPYFMFEKYYSASGVCVSLPLRKDKTDGWIYSFLIFVIFNFLIFLFIAIAQIPIVYHVKKISSIVEGSGKMKHIDVAKRLSLVVATDCFCWIPIGTMGREGLMAIFGYDMKRTIYAWTVVFVLPVNSAINPFLYTFIDLQLKCVSKIESKRCFYVITIIFEKKEEYEIGSNLHYR</sequence>
<keyword evidence="6 11" id="KW-1133">Transmembrane helix</keyword>
<keyword evidence="3" id="KW-0433">Leucine-rich repeat</keyword>
<feature type="transmembrane region" description="Helical" evidence="11">
    <location>
        <begin position="251"/>
        <end position="275"/>
    </location>
</feature>
<keyword evidence="14" id="KW-1185">Reference proteome</keyword>
<dbReference type="PANTHER" id="PTHR24372:SF77">
    <property type="entry name" value="G-PROTEIN COUPLED RECEPTORS FAMILY 1 PROFILE DOMAIN-CONTAINING PROTEIN"/>
    <property type="match status" value="1"/>
</dbReference>
<evidence type="ECO:0000256" key="4">
    <source>
        <dbReference type="ARBA" id="ARBA00022692"/>
    </source>
</evidence>
<accession>A0ABQ9E3S9</accession>
<proteinExistence type="predicted"/>
<gene>
    <name evidence="13" type="ORF">KUTeg_022889</name>
</gene>
<dbReference type="InterPro" id="IPR003591">
    <property type="entry name" value="Leu-rich_rpt_typical-subtyp"/>
</dbReference>
<dbReference type="Proteomes" id="UP001217089">
    <property type="component" value="Unassembled WGS sequence"/>
</dbReference>
<protein>
    <recommendedName>
        <fullName evidence="12">G-protein coupled receptors family 1 profile domain-containing protein</fullName>
    </recommendedName>
</protein>
<dbReference type="Pfam" id="PF13855">
    <property type="entry name" value="LRR_8"/>
    <property type="match status" value="1"/>
</dbReference>
<dbReference type="SMART" id="SM00369">
    <property type="entry name" value="LRR_TYP"/>
    <property type="match status" value="2"/>
</dbReference>
<dbReference type="PROSITE" id="PS50262">
    <property type="entry name" value="G_PROTEIN_RECEP_F1_2"/>
    <property type="match status" value="1"/>
</dbReference>
<feature type="transmembrane region" description="Helical" evidence="11">
    <location>
        <begin position="206"/>
        <end position="231"/>
    </location>
</feature>
<keyword evidence="5" id="KW-0677">Repeat</keyword>
<evidence type="ECO:0000256" key="3">
    <source>
        <dbReference type="ARBA" id="ARBA00022614"/>
    </source>
</evidence>
<keyword evidence="10" id="KW-0807">Transducer</keyword>
<dbReference type="PRINTS" id="PR00373">
    <property type="entry name" value="GLYCHORMONER"/>
</dbReference>
<feature type="transmembrane region" description="Helical" evidence="11">
    <location>
        <begin position="425"/>
        <end position="448"/>
    </location>
</feature>
<evidence type="ECO:0000256" key="7">
    <source>
        <dbReference type="ARBA" id="ARBA00023040"/>
    </source>
</evidence>
<keyword evidence="8 11" id="KW-0472">Membrane</keyword>
<dbReference type="SUPFAM" id="SSF81321">
    <property type="entry name" value="Family A G protein-coupled receptor-like"/>
    <property type="match status" value="1"/>
</dbReference>
<keyword evidence="7" id="KW-0297">G-protein coupled receptor</keyword>
<feature type="transmembrane region" description="Helical" evidence="11">
    <location>
        <begin position="295"/>
        <end position="316"/>
    </location>
</feature>